<comment type="caution">
    <text evidence="5">The sequence shown here is derived from an EMBL/GenBank/DDBJ whole genome shotgun (WGS) entry which is preliminary data.</text>
</comment>
<dbReference type="EMBL" id="JAVDWE010000003">
    <property type="protein sequence ID" value="MDR7093958.1"/>
    <property type="molecule type" value="Genomic_DNA"/>
</dbReference>
<keyword evidence="3" id="KW-0378">Hydrolase</keyword>
<sequence length="394" mass="42493">MWSDSSGSSFVVSDGLNHAGRVMKRRLSLAKCPSPVIFETALTAGGHSFGRVILNAPERHNLLSLDIVKSMLFQLDQWADDARFAGVVLDASGSKTFCLGSDIASLLDLAPDVPGQLSQTDAAEFFEHLYRLNHLIHSFPKPIACWGHGLVSGSGLGLLASATHRVVTPQTCICVSEAFGARYPNISASWILSRMPGRTGQFVALTGVPLNAADALFGGLADFVVPQSRYDAVMSDIASTNWSGEKEADSAQLSELLESQSSGFKWLLSPLRVHFDRIRAAVGHDRLVDAAPRLAALRSHENAWLAQAGELFLKNSPATVALVFEMLRSARWLSWADSMRLEWSASMRSCAQNEVTSGVKAREAPVCSPSQRKNSSCLLSGLEDSHPLADLSST</sequence>
<evidence type="ECO:0000313" key="5">
    <source>
        <dbReference type="EMBL" id="MDR7093958.1"/>
    </source>
</evidence>
<proteinExistence type="predicted"/>
<dbReference type="PANTHER" id="PTHR43176">
    <property type="entry name" value="3-HYDROXYISOBUTYRYL-COA HYDROLASE-RELATED"/>
    <property type="match status" value="1"/>
</dbReference>
<name>A0ABU1V9R3_9BURK</name>
<keyword evidence="6" id="KW-1185">Reference proteome</keyword>
<dbReference type="CDD" id="cd06558">
    <property type="entry name" value="crotonase-like"/>
    <property type="match status" value="1"/>
</dbReference>
<feature type="domain" description="Enoyl-CoA hydratase/isomerase" evidence="4">
    <location>
        <begin position="50"/>
        <end position="362"/>
    </location>
</feature>
<dbReference type="Pfam" id="PF16113">
    <property type="entry name" value="ECH_2"/>
    <property type="match status" value="1"/>
</dbReference>
<dbReference type="PANTHER" id="PTHR43176:SF3">
    <property type="entry name" value="3-HYDROXYISOBUTYRYL-COA HYDROLASE, MITOCHONDRIAL"/>
    <property type="match status" value="1"/>
</dbReference>
<reference evidence="5 6" key="1">
    <citation type="submission" date="2023-07" db="EMBL/GenBank/DDBJ databases">
        <title>Sorghum-associated microbial communities from plants grown in Nebraska, USA.</title>
        <authorList>
            <person name="Schachtman D."/>
        </authorList>
    </citation>
    <scope>NUCLEOTIDE SEQUENCE [LARGE SCALE GENOMIC DNA]</scope>
    <source>
        <strain evidence="5 6">BE240</strain>
    </source>
</reference>
<dbReference type="InterPro" id="IPR045004">
    <property type="entry name" value="ECH_dom"/>
</dbReference>
<dbReference type="Gene3D" id="3.90.226.10">
    <property type="entry name" value="2-enoyl-CoA Hydratase, Chain A, domain 1"/>
    <property type="match status" value="1"/>
</dbReference>
<dbReference type="RefSeq" id="WP_204732186.1">
    <property type="nucleotide sequence ID" value="NZ_JAVDWE010000003.1"/>
</dbReference>
<dbReference type="SUPFAM" id="SSF52096">
    <property type="entry name" value="ClpP/crotonase"/>
    <property type="match status" value="1"/>
</dbReference>
<evidence type="ECO:0000256" key="2">
    <source>
        <dbReference type="ARBA" id="ARBA00011915"/>
    </source>
</evidence>
<dbReference type="InterPro" id="IPR029045">
    <property type="entry name" value="ClpP/crotonase-like_dom_sf"/>
</dbReference>
<dbReference type="Proteomes" id="UP001265550">
    <property type="component" value="Unassembled WGS sequence"/>
</dbReference>
<evidence type="ECO:0000256" key="3">
    <source>
        <dbReference type="ARBA" id="ARBA00022801"/>
    </source>
</evidence>
<evidence type="ECO:0000313" key="6">
    <source>
        <dbReference type="Proteomes" id="UP001265550"/>
    </source>
</evidence>
<protein>
    <recommendedName>
        <fullName evidence="2">3-hydroxyisobutyryl-CoA hydrolase</fullName>
        <ecNumber evidence="2">3.1.2.4</ecNumber>
    </recommendedName>
</protein>
<dbReference type="InterPro" id="IPR032259">
    <property type="entry name" value="HIBYL-CoA-H"/>
</dbReference>
<gene>
    <name evidence="5" type="ORF">J2X09_001690</name>
</gene>
<dbReference type="EC" id="3.1.2.4" evidence="2"/>
<comment type="catalytic activity">
    <reaction evidence="1">
        <text>3-hydroxy-2-methylpropanoyl-CoA + H2O = 3-hydroxy-2-methylpropanoate + CoA + H(+)</text>
        <dbReference type="Rhea" id="RHEA:20888"/>
        <dbReference type="ChEBI" id="CHEBI:11805"/>
        <dbReference type="ChEBI" id="CHEBI:15377"/>
        <dbReference type="ChEBI" id="CHEBI:15378"/>
        <dbReference type="ChEBI" id="CHEBI:57287"/>
        <dbReference type="ChEBI" id="CHEBI:57340"/>
        <dbReference type="EC" id="3.1.2.4"/>
    </reaction>
</comment>
<organism evidence="5 6">
    <name type="scientific">Hydrogenophaga laconesensis</name>
    <dbReference type="NCBI Taxonomy" id="1805971"/>
    <lineage>
        <taxon>Bacteria</taxon>
        <taxon>Pseudomonadati</taxon>
        <taxon>Pseudomonadota</taxon>
        <taxon>Betaproteobacteria</taxon>
        <taxon>Burkholderiales</taxon>
        <taxon>Comamonadaceae</taxon>
        <taxon>Hydrogenophaga</taxon>
    </lineage>
</organism>
<evidence type="ECO:0000259" key="4">
    <source>
        <dbReference type="Pfam" id="PF16113"/>
    </source>
</evidence>
<accession>A0ABU1V9R3</accession>
<evidence type="ECO:0000256" key="1">
    <source>
        <dbReference type="ARBA" id="ARBA00001709"/>
    </source>
</evidence>